<dbReference type="PaxDb" id="39947-A0A0P0V918"/>
<dbReference type="AlphaFoldDB" id="A0A0P0V918"/>
<accession>A0A0P0V918</accession>
<dbReference type="STRING" id="39947.A0A0P0V918"/>
<dbReference type="Pfam" id="PF00149">
    <property type="entry name" value="Metallophos"/>
    <property type="match status" value="1"/>
</dbReference>
<dbReference type="PANTHER" id="PTHR22953">
    <property type="entry name" value="ACID PHOSPHATASE RELATED"/>
    <property type="match status" value="1"/>
</dbReference>
<dbReference type="GO" id="GO:0016036">
    <property type="term" value="P:cellular response to phosphate starvation"/>
    <property type="evidence" value="ECO:0000318"/>
    <property type="project" value="GO_Central"/>
</dbReference>
<dbReference type="InParanoid" id="A0A0P0V918"/>
<keyword evidence="1" id="KW-0732">Signal</keyword>
<organism evidence="3 4">
    <name type="scientific">Oryza sativa subsp. japonica</name>
    <name type="common">Rice</name>
    <dbReference type="NCBI Taxonomy" id="39947"/>
    <lineage>
        <taxon>Eukaryota</taxon>
        <taxon>Viridiplantae</taxon>
        <taxon>Streptophyta</taxon>
        <taxon>Embryophyta</taxon>
        <taxon>Tracheophyta</taxon>
        <taxon>Spermatophyta</taxon>
        <taxon>Magnoliopsida</taxon>
        <taxon>Liliopsida</taxon>
        <taxon>Poales</taxon>
        <taxon>Poaceae</taxon>
        <taxon>BOP clade</taxon>
        <taxon>Oryzoideae</taxon>
        <taxon>Oryzeae</taxon>
        <taxon>Oryzinae</taxon>
        <taxon>Oryza</taxon>
        <taxon>Oryza sativa</taxon>
    </lineage>
</organism>
<proteinExistence type="predicted"/>
<gene>
    <name evidence="3" type="ordered locus">Os01g0786200</name>
    <name evidence="3" type="ORF">OSNPB_010786200</name>
</gene>
<evidence type="ECO:0000313" key="4">
    <source>
        <dbReference type="Proteomes" id="UP000059680"/>
    </source>
</evidence>
<dbReference type="GO" id="GO:0003993">
    <property type="term" value="F:acid phosphatase activity"/>
    <property type="evidence" value="ECO:0000318"/>
    <property type="project" value="GO_Central"/>
</dbReference>
<dbReference type="InterPro" id="IPR004843">
    <property type="entry name" value="Calcineurin-like_PHP"/>
</dbReference>
<keyword evidence="4" id="KW-1185">Reference proteome</keyword>
<dbReference type="SMR" id="A0A0P0V918"/>
<reference evidence="4" key="1">
    <citation type="journal article" date="2005" name="Nature">
        <title>The map-based sequence of the rice genome.</title>
        <authorList>
            <consortium name="International rice genome sequencing project (IRGSP)"/>
            <person name="Matsumoto T."/>
            <person name="Wu J."/>
            <person name="Kanamori H."/>
            <person name="Katayose Y."/>
            <person name="Fujisawa M."/>
            <person name="Namiki N."/>
            <person name="Mizuno H."/>
            <person name="Yamamoto K."/>
            <person name="Antonio B.A."/>
            <person name="Baba T."/>
            <person name="Sakata K."/>
            <person name="Nagamura Y."/>
            <person name="Aoki H."/>
            <person name="Arikawa K."/>
            <person name="Arita K."/>
            <person name="Bito T."/>
            <person name="Chiden Y."/>
            <person name="Fujitsuka N."/>
            <person name="Fukunaka R."/>
            <person name="Hamada M."/>
            <person name="Harada C."/>
            <person name="Hayashi A."/>
            <person name="Hijishita S."/>
            <person name="Honda M."/>
            <person name="Hosokawa S."/>
            <person name="Ichikawa Y."/>
            <person name="Idonuma A."/>
            <person name="Iijima M."/>
            <person name="Ikeda M."/>
            <person name="Ikeno M."/>
            <person name="Ito K."/>
            <person name="Ito S."/>
            <person name="Ito T."/>
            <person name="Ito Y."/>
            <person name="Ito Y."/>
            <person name="Iwabuchi A."/>
            <person name="Kamiya K."/>
            <person name="Karasawa W."/>
            <person name="Kurita K."/>
            <person name="Katagiri S."/>
            <person name="Kikuta A."/>
            <person name="Kobayashi H."/>
            <person name="Kobayashi N."/>
            <person name="Machita K."/>
            <person name="Maehara T."/>
            <person name="Masukawa M."/>
            <person name="Mizubayashi T."/>
            <person name="Mukai Y."/>
            <person name="Nagasaki H."/>
            <person name="Nagata Y."/>
            <person name="Naito S."/>
            <person name="Nakashima M."/>
            <person name="Nakama Y."/>
            <person name="Nakamichi Y."/>
            <person name="Nakamura M."/>
            <person name="Meguro A."/>
            <person name="Negishi M."/>
            <person name="Ohta I."/>
            <person name="Ohta T."/>
            <person name="Okamoto M."/>
            <person name="Ono N."/>
            <person name="Saji S."/>
            <person name="Sakaguchi M."/>
            <person name="Sakai K."/>
            <person name="Shibata M."/>
            <person name="Shimokawa T."/>
            <person name="Song J."/>
            <person name="Takazaki Y."/>
            <person name="Terasawa K."/>
            <person name="Tsugane M."/>
            <person name="Tsuji K."/>
            <person name="Ueda S."/>
            <person name="Waki K."/>
            <person name="Yamagata H."/>
            <person name="Yamamoto M."/>
            <person name="Yamamoto S."/>
            <person name="Yamane H."/>
            <person name="Yoshiki S."/>
            <person name="Yoshihara R."/>
            <person name="Yukawa K."/>
            <person name="Zhong H."/>
            <person name="Yano M."/>
            <person name="Yuan Q."/>
            <person name="Ouyang S."/>
            <person name="Liu J."/>
            <person name="Jones K.M."/>
            <person name="Gansberger K."/>
            <person name="Moffat K."/>
            <person name="Hill J."/>
            <person name="Bera J."/>
            <person name="Fadrosh D."/>
            <person name="Jin S."/>
            <person name="Johri S."/>
            <person name="Kim M."/>
            <person name="Overton L."/>
            <person name="Reardon M."/>
            <person name="Tsitrin T."/>
            <person name="Vuong H."/>
            <person name="Weaver B."/>
            <person name="Ciecko A."/>
            <person name="Tallon L."/>
            <person name="Jackson J."/>
            <person name="Pai G."/>
            <person name="Aken S.V."/>
            <person name="Utterback T."/>
            <person name="Reidmuller S."/>
            <person name="Feldblyum T."/>
            <person name="Hsiao J."/>
            <person name="Zismann V."/>
            <person name="Iobst S."/>
            <person name="de Vazeille A.R."/>
            <person name="Buell C.R."/>
            <person name="Ying K."/>
            <person name="Li Y."/>
            <person name="Lu T."/>
            <person name="Huang Y."/>
            <person name="Zhao Q."/>
            <person name="Feng Q."/>
            <person name="Zhang L."/>
            <person name="Zhu J."/>
            <person name="Weng Q."/>
            <person name="Mu J."/>
            <person name="Lu Y."/>
            <person name="Fan D."/>
            <person name="Liu Y."/>
            <person name="Guan J."/>
            <person name="Zhang Y."/>
            <person name="Yu S."/>
            <person name="Liu X."/>
            <person name="Zhang Y."/>
            <person name="Hong G."/>
            <person name="Han B."/>
            <person name="Choisne N."/>
            <person name="Demange N."/>
            <person name="Orjeda G."/>
            <person name="Samain S."/>
            <person name="Cattolico L."/>
            <person name="Pelletier E."/>
            <person name="Couloux A."/>
            <person name="Segurens B."/>
            <person name="Wincker P."/>
            <person name="D'Hont A."/>
            <person name="Scarpelli C."/>
            <person name="Weissenbach J."/>
            <person name="Salanoubat M."/>
            <person name="Quetier F."/>
            <person name="Yu Y."/>
            <person name="Kim H.R."/>
            <person name="Rambo T."/>
            <person name="Currie J."/>
            <person name="Collura K."/>
            <person name="Luo M."/>
            <person name="Yang T."/>
            <person name="Ammiraju J.S.S."/>
            <person name="Engler F."/>
            <person name="Soderlund C."/>
            <person name="Wing R.A."/>
            <person name="Palmer L.E."/>
            <person name="de la Bastide M."/>
            <person name="Spiegel L."/>
            <person name="Nascimento L."/>
            <person name="Zutavern T."/>
            <person name="O'Shaughnessy A."/>
            <person name="Dike S."/>
            <person name="Dedhia N."/>
            <person name="Preston R."/>
            <person name="Balija V."/>
            <person name="McCombie W.R."/>
            <person name="Chow T."/>
            <person name="Chen H."/>
            <person name="Chung M."/>
            <person name="Chen C."/>
            <person name="Shaw J."/>
            <person name="Wu H."/>
            <person name="Hsiao K."/>
            <person name="Chao Y."/>
            <person name="Chu M."/>
            <person name="Cheng C."/>
            <person name="Hour A."/>
            <person name="Lee P."/>
            <person name="Lin S."/>
            <person name="Lin Y."/>
            <person name="Liou J."/>
            <person name="Liu S."/>
            <person name="Hsing Y."/>
            <person name="Raghuvanshi S."/>
            <person name="Mohanty A."/>
            <person name="Bharti A.K."/>
            <person name="Gaur A."/>
            <person name="Gupta V."/>
            <person name="Kumar D."/>
            <person name="Ravi V."/>
            <person name="Vij S."/>
            <person name="Kapur A."/>
            <person name="Khurana P."/>
            <person name="Khurana P."/>
            <person name="Khurana J.P."/>
            <person name="Tyagi A.K."/>
            <person name="Gaikwad K."/>
            <person name="Singh A."/>
            <person name="Dalal V."/>
            <person name="Srivastava S."/>
            <person name="Dixit A."/>
            <person name="Pal A.K."/>
            <person name="Ghazi I.A."/>
            <person name="Yadav M."/>
            <person name="Pandit A."/>
            <person name="Bhargava A."/>
            <person name="Sureshbabu K."/>
            <person name="Batra K."/>
            <person name="Sharma T.R."/>
            <person name="Mohapatra T."/>
            <person name="Singh N.K."/>
            <person name="Messing J."/>
            <person name="Nelson A.B."/>
            <person name="Fuks G."/>
            <person name="Kavchok S."/>
            <person name="Keizer G."/>
            <person name="Linton E."/>
            <person name="Llaca V."/>
            <person name="Song R."/>
            <person name="Tanyolac B."/>
            <person name="Young S."/>
            <person name="Ho-Il K."/>
            <person name="Hahn J.H."/>
            <person name="Sangsakoo G."/>
            <person name="Vanavichit A."/>
            <person name="de Mattos Luiz.A.T."/>
            <person name="Zimmer P.D."/>
            <person name="Malone G."/>
            <person name="Dellagostin O."/>
            <person name="de Oliveira A.C."/>
            <person name="Bevan M."/>
            <person name="Bancroft I."/>
            <person name="Minx P."/>
            <person name="Cordum H."/>
            <person name="Wilson R."/>
            <person name="Cheng Z."/>
            <person name="Jin W."/>
            <person name="Jiang J."/>
            <person name="Leong S.A."/>
            <person name="Iwama H."/>
            <person name="Gojobori T."/>
            <person name="Itoh T."/>
            <person name="Niimura Y."/>
            <person name="Fujii Y."/>
            <person name="Habara T."/>
            <person name="Sakai H."/>
            <person name="Sato Y."/>
            <person name="Wilson G."/>
            <person name="Kumar K."/>
            <person name="McCouch S."/>
            <person name="Juretic N."/>
            <person name="Hoen D."/>
            <person name="Wright S."/>
            <person name="Bruskiewich R."/>
            <person name="Bureau T."/>
            <person name="Miyao A."/>
            <person name="Hirochika H."/>
            <person name="Nishikawa T."/>
            <person name="Kadowaki K."/>
            <person name="Sugiura M."/>
            <person name="Burr B."/>
            <person name="Sasaki T."/>
        </authorList>
    </citation>
    <scope>NUCLEOTIDE SEQUENCE [LARGE SCALE GENOMIC DNA]</scope>
    <source>
        <strain evidence="4">cv. Nipponbare</strain>
    </source>
</reference>
<dbReference type="Gene3D" id="3.60.21.10">
    <property type="match status" value="1"/>
</dbReference>
<name>A0A0P0V918_ORYSJ</name>
<dbReference type="FunCoup" id="A0A0P0V918">
    <property type="interactions" value="2"/>
</dbReference>
<dbReference type="InterPro" id="IPR039331">
    <property type="entry name" value="PAPs-like"/>
</dbReference>
<dbReference type="GO" id="GO:0009505">
    <property type="term" value="C:plant-type cell wall"/>
    <property type="evidence" value="ECO:0000318"/>
    <property type="project" value="GO_Central"/>
</dbReference>
<reference evidence="3 4" key="2">
    <citation type="journal article" date="2013" name="Plant Cell Physiol.">
        <title>Rice Annotation Project Database (RAP-DB): an integrative and interactive database for rice genomics.</title>
        <authorList>
            <person name="Sakai H."/>
            <person name="Lee S.S."/>
            <person name="Tanaka T."/>
            <person name="Numa H."/>
            <person name="Kim J."/>
            <person name="Kawahara Y."/>
            <person name="Wakimoto H."/>
            <person name="Yang C.C."/>
            <person name="Iwamoto M."/>
            <person name="Abe T."/>
            <person name="Yamada Y."/>
            <person name="Muto A."/>
            <person name="Inokuchi H."/>
            <person name="Ikemura T."/>
            <person name="Matsumoto T."/>
            <person name="Sasaki T."/>
            <person name="Itoh T."/>
        </authorList>
    </citation>
    <scope>NUCLEOTIDE SEQUENCE [LARGE SCALE GENOMIC DNA]</scope>
    <source>
        <strain evidence="4">cv. Nipponbare</strain>
    </source>
</reference>
<evidence type="ECO:0000256" key="1">
    <source>
        <dbReference type="ARBA" id="ARBA00022729"/>
    </source>
</evidence>
<evidence type="ECO:0000259" key="2">
    <source>
        <dbReference type="Pfam" id="PF00149"/>
    </source>
</evidence>
<sequence>MRREGRMHGWVYAHKLVDPMDPDGAGGKAKRRVVHDITKQMANGGFVRVSRKPTNHSKYTGRDPYEAYTKRKTCKGRNKFKHDEIKMYYLDVEGLDDDDEYEEPVAYQPWIWTAGNHELDFVPELGETVPFKPFTHRYPTPYRARAAASTKPFWYSVKIAYSPPRTSSCWPPTPPTAMDMGTWLQEELATRIVLMHSPWYNSNNYHYMEGEMMRVQFERWLVDTKVDLVLAAHVHSYERSRRFANINYDIVKMSTAAEAAHEVGGIENG</sequence>
<dbReference type="EMBL" id="AP014957">
    <property type="protein sequence ID" value="BAS74693.1"/>
    <property type="molecule type" value="Genomic_DNA"/>
</dbReference>
<dbReference type="SUPFAM" id="SSF56300">
    <property type="entry name" value="Metallo-dependent phosphatases"/>
    <property type="match status" value="1"/>
</dbReference>
<dbReference type="PANTHER" id="PTHR22953:SF143">
    <property type="entry name" value="PURPLE ACID PHOSPHATASE"/>
    <property type="match status" value="1"/>
</dbReference>
<feature type="domain" description="Calcineurin-like phosphoesterase" evidence="2">
    <location>
        <begin position="101"/>
        <end position="237"/>
    </location>
</feature>
<dbReference type="Proteomes" id="UP000059680">
    <property type="component" value="Chromosome 1"/>
</dbReference>
<dbReference type="InterPro" id="IPR029052">
    <property type="entry name" value="Metallo-depent_PP-like"/>
</dbReference>
<evidence type="ECO:0000313" key="3">
    <source>
        <dbReference type="EMBL" id="BAS74693.1"/>
    </source>
</evidence>
<protein>
    <submittedName>
        <fullName evidence="3">Os01g0786200 protein</fullName>
    </submittedName>
</protein>
<reference evidence="3 4" key="3">
    <citation type="journal article" date="2013" name="Rice">
        <title>Improvement of the Oryza sativa Nipponbare reference genome using next generation sequence and optical map data.</title>
        <authorList>
            <person name="Kawahara Y."/>
            <person name="de la Bastide M."/>
            <person name="Hamilton J.P."/>
            <person name="Kanamori H."/>
            <person name="McCombie W.R."/>
            <person name="Ouyang S."/>
            <person name="Schwartz D.C."/>
            <person name="Tanaka T."/>
            <person name="Wu J."/>
            <person name="Zhou S."/>
            <person name="Childs K.L."/>
            <person name="Davidson R.M."/>
            <person name="Lin H."/>
            <person name="Quesada-Ocampo L."/>
            <person name="Vaillancourt B."/>
            <person name="Sakai H."/>
            <person name="Lee S.S."/>
            <person name="Kim J."/>
            <person name="Numa H."/>
            <person name="Itoh T."/>
            <person name="Buell C.R."/>
            <person name="Matsumoto T."/>
        </authorList>
    </citation>
    <scope>NUCLEOTIDE SEQUENCE [LARGE SCALE GENOMIC DNA]</scope>
    <source>
        <strain evidence="4">cv. Nipponbare</strain>
    </source>
</reference>